<feature type="compositionally biased region" description="Polar residues" evidence="1">
    <location>
        <begin position="51"/>
        <end position="62"/>
    </location>
</feature>
<reference evidence="3" key="1">
    <citation type="submission" date="2025-08" db="UniProtKB">
        <authorList>
            <consortium name="RefSeq"/>
        </authorList>
    </citation>
    <scope>IDENTIFICATION</scope>
</reference>
<dbReference type="OMA" id="CDEVWNT"/>
<organism evidence="2 3">
    <name type="scientific">Diaphorina citri</name>
    <name type="common">Asian citrus psyllid</name>
    <dbReference type="NCBI Taxonomy" id="121845"/>
    <lineage>
        <taxon>Eukaryota</taxon>
        <taxon>Metazoa</taxon>
        <taxon>Ecdysozoa</taxon>
        <taxon>Arthropoda</taxon>
        <taxon>Hexapoda</taxon>
        <taxon>Insecta</taxon>
        <taxon>Pterygota</taxon>
        <taxon>Neoptera</taxon>
        <taxon>Paraneoptera</taxon>
        <taxon>Hemiptera</taxon>
        <taxon>Sternorrhyncha</taxon>
        <taxon>Psylloidea</taxon>
        <taxon>Psyllidae</taxon>
        <taxon>Diaphorininae</taxon>
        <taxon>Diaphorina</taxon>
    </lineage>
</organism>
<feature type="compositionally biased region" description="Polar residues" evidence="1">
    <location>
        <begin position="26"/>
        <end position="37"/>
    </location>
</feature>
<dbReference type="PANTHER" id="PTHR33480:SF1">
    <property type="entry name" value="TYR RECOMBINASE DOMAIN-CONTAINING PROTEIN"/>
    <property type="match status" value="1"/>
</dbReference>
<sequence length="920" mass="104290">MKSTRAKKIMTLLAKQKLRKRDDIDSNANRIQVTVSTGPLPHKKKGEDNHSNGVSPGCNSTDYAPRLSTESVDGVSPDDDNTDSVPKLSTESVDGVSPDDDNTDSVPTLSTVSVDGVSPGDDNTDYVPRLATVSVDGVLSDEDNESDGSWSPGGDSTDYVPESSNGEESDIDLSSDSRPKRSGFTQQVPCAPDIGDSDSDIGVSSDLNLAISALNTASDLDSLASSSDEGDGPKKKKYGKYKTFCKFCSTKVFNFERHLERKHKNEKSVIELLSHSKKEKEGRDQRRKLLSLIRNEGHYNEYLKHVESKDNSAVYPMQKLPCIHCSKIVTKNYLSRHQKKCMIKPINVKGMRHQAISATAVQVAQQTNERIISLRLRKEVLNKMNHDDIGTVVRNDELILAFGNSYLQKHKRVQIASCCSNKLRECARLLIEVRRRCVNPRLQFKDILSPEYYDNIVLATQTICGFDSSSKTYKAPSLALHMGTTLSRVSNVLFNMYAKKKWFINKDHKNDLKRTKYFKQIVETQWCSDVSSLALKDINEKKWKKPKQLPVTQDILTLRNCIVKHGEDNYEALSKNKQDEVAYRNLTDAALAYTILFNRKRIGDVQYLDIESYERSYQVENQTEYMNQLSKSEQLLCKSYKRVVGGGKGSRAVVILFPPKLQKQIELLLECRTSIGVLKSNQYLFAYPNRTEYLRSGVVLKQFAVLSGVKRPDLMTGNNIRKQIATIMLVANLDKEHYSELAKFMGHTEKTHKEFYEINQDAYQTAKIGNLLKMIDQGKNQGEIQEVDIQVEAENEIGAESEHDIQTEKAIETTGENNENRNKNGGVEHDENDEANESDNSSCSSPRTKKKKKQPSQKRHRWTEVQKKTVRSYFRSHINQKRAPKKNECEELMKQHPTLLKSLDWVKIKTYVYNVYSQAK</sequence>
<keyword evidence="2" id="KW-1185">Reference proteome</keyword>
<feature type="compositionally biased region" description="Basic and acidic residues" evidence="1">
    <location>
        <begin position="800"/>
        <end position="811"/>
    </location>
</feature>
<dbReference type="GeneID" id="103508236"/>
<evidence type="ECO:0000256" key="1">
    <source>
        <dbReference type="SAM" id="MobiDB-lite"/>
    </source>
</evidence>
<protein>
    <submittedName>
        <fullName evidence="3">Uncharacterized protein LOC103508236</fullName>
    </submittedName>
</protein>
<dbReference type="Proteomes" id="UP000079169">
    <property type="component" value="Unplaced"/>
</dbReference>
<feature type="region of interest" description="Disordered" evidence="1">
    <location>
        <begin position="20"/>
        <end position="199"/>
    </location>
</feature>
<feature type="region of interest" description="Disordered" evidence="1">
    <location>
        <begin position="797"/>
        <end position="868"/>
    </location>
</feature>
<feature type="compositionally biased region" description="Polar residues" evidence="1">
    <location>
        <begin position="104"/>
        <end position="113"/>
    </location>
</feature>
<evidence type="ECO:0000313" key="3">
    <source>
        <dbReference type="RefSeq" id="XP_008470989.1"/>
    </source>
</evidence>
<dbReference type="PaxDb" id="121845-A0A1S3D0V1"/>
<evidence type="ECO:0000313" key="2">
    <source>
        <dbReference type="Proteomes" id="UP000079169"/>
    </source>
</evidence>
<feature type="compositionally biased region" description="Basic residues" evidence="1">
    <location>
        <begin position="847"/>
        <end position="861"/>
    </location>
</feature>
<dbReference type="RefSeq" id="XP_008470989.1">
    <property type="nucleotide sequence ID" value="XM_008472767.3"/>
</dbReference>
<dbReference type="AlphaFoldDB" id="A0A1S3D0V1"/>
<name>A0A1S3D0V1_DIACI</name>
<accession>A0A1S3D0V1</accession>
<proteinExistence type="predicted"/>
<dbReference type="KEGG" id="dci:103508236"/>
<dbReference type="PANTHER" id="PTHR33480">
    <property type="entry name" value="SET DOMAIN-CONTAINING PROTEIN-RELATED"/>
    <property type="match status" value="1"/>
</dbReference>
<gene>
    <name evidence="3" type="primary">LOC103508236</name>
</gene>
<feature type="compositionally biased region" description="Polar residues" evidence="1">
    <location>
        <begin position="83"/>
        <end position="92"/>
    </location>
</feature>
<feature type="compositionally biased region" description="Basic and acidic residues" evidence="1">
    <location>
        <begin position="818"/>
        <end position="829"/>
    </location>
</feature>